<reference evidence="3" key="1">
    <citation type="submission" date="2020-05" db="EMBL/GenBank/DDBJ databases">
        <authorList>
            <person name="Chiriac C."/>
            <person name="Salcher M."/>
            <person name="Ghai R."/>
            <person name="Kavagutti S V."/>
        </authorList>
    </citation>
    <scope>NUCLEOTIDE SEQUENCE</scope>
</reference>
<organism evidence="3">
    <name type="scientific">uncultured Caudovirales phage</name>
    <dbReference type="NCBI Taxonomy" id="2100421"/>
    <lineage>
        <taxon>Viruses</taxon>
        <taxon>Duplodnaviria</taxon>
        <taxon>Heunggongvirae</taxon>
        <taxon>Uroviricota</taxon>
        <taxon>Caudoviricetes</taxon>
        <taxon>Peduoviridae</taxon>
        <taxon>Maltschvirus</taxon>
        <taxon>Maltschvirus maltsch</taxon>
    </lineage>
</organism>
<evidence type="ECO:0000313" key="2">
    <source>
        <dbReference type="EMBL" id="CAB4205025.1"/>
    </source>
</evidence>
<gene>
    <name evidence="1" type="ORF">UFOVP1062_17</name>
    <name evidence="2" type="ORF">UFOVP1404_8</name>
    <name evidence="3" type="ORF">UFOVP1512_9</name>
</gene>
<dbReference type="EMBL" id="LR797008">
    <property type="protein sequence ID" value="CAB4181129.1"/>
    <property type="molecule type" value="Genomic_DNA"/>
</dbReference>
<accession>A0A6J7XFN6</accession>
<protein>
    <submittedName>
        <fullName evidence="3">Uncharacterized protein</fullName>
    </submittedName>
</protein>
<proteinExistence type="predicted"/>
<dbReference type="EMBL" id="LR797359">
    <property type="protein sequence ID" value="CAB4205025.1"/>
    <property type="molecule type" value="Genomic_DNA"/>
</dbReference>
<evidence type="ECO:0000313" key="1">
    <source>
        <dbReference type="EMBL" id="CAB4181129.1"/>
    </source>
</evidence>
<sequence>MKYTILNEAVGEVGTEFVPDDGINVEALIDGGFIKSTSKAVKSDKTITDTNEE</sequence>
<dbReference type="EMBL" id="LR798368">
    <property type="protein sequence ID" value="CAB5226703.1"/>
    <property type="molecule type" value="Genomic_DNA"/>
</dbReference>
<name>A0A6J7XFN6_9CAUD</name>
<evidence type="ECO:0000313" key="3">
    <source>
        <dbReference type="EMBL" id="CAB5226703.1"/>
    </source>
</evidence>